<organism evidence="1">
    <name type="scientific">viral metagenome</name>
    <dbReference type="NCBI Taxonomy" id="1070528"/>
    <lineage>
        <taxon>unclassified sequences</taxon>
        <taxon>metagenomes</taxon>
        <taxon>organismal metagenomes</taxon>
    </lineage>
</organism>
<dbReference type="EMBL" id="MN739360">
    <property type="protein sequence ID" value="QHT00911.1"/>
    <property type="molecule type" value="Genomic_DNA"/>
</dbReference>
<dbReference type="InterPro" id="IPR008615">
    <property type="entry name" value="FNIP"/>
</dbReference>
<accession>A0A6C0C8Z9</accession>
<protein>
    <recommendedName>
        <fullName evidence="2">F-box domain-containing protein</fullName>
    </recommendedName>
</protein>
<dbReference type="PANTHER" id="PTHR32134">
    <property type="entry name" value="FNIP REPEAT-CONTAINING PROTEIN"/>
    <property type="match status" value="1"/>
</dbReference>
<name>A0A6C0C8Z9_9ZZZZ</name>
<dbReference type="InterPro" id="IPR051251">
    <property type="entry name" value="STK_FNIP-Repeat"/>
</dbReference>
<dbReference type="PANTHER" id="PTHR32134:SF173">
    <property type="entry name" value="FNIP REPEAT-CONTAINING PROTEIN-RELATED"/>
    <property type="match status" value="1"/>
</dbReference>
<proteinExistence type="predicted"/>
<sequence length="219" mass="25095">MNTSCDDIILSISIHLTDYDKINLTTTSKRIYNTRNNMLFYQRININRISSLPYFNNFTNVIIFDGTDPIPLRATHLSFDDRFDKSIKGIIPHSVTHLALGNLFDQRINDGDIPNSVTCLEFGAIFMEGGQDLKVVIPPSVKILKLNGFIYKHIDEIPSSVNCLVFHQYFYRPIDHVPNNIKRIIVSDNYEGLIDNKILSNVDVVVCKHKKLWSAFGYL</sequence>
<dbReference type="Pfam" id="PF05725">
    <property type="entry name" value="FNIP"/>
    <property type="match status" value="2"/>
</dbReference>
<dbReference type="AlphaFoldDB" id="A0A6C0C8Z9"/>
<reference evidence="1" key="1">
    <citation type="journal article" date="2020" name="Nature">
        <title>Giant virus diversity and host interactions through global metagenomics.</title>
        <authorList>
            <person name="Schulz F."/>
            <person name="Roux S."/>
            <person name="Paez-Espino D."/>
            <person name="Jungbluth S."/>
            <person name="Walsh D.A."/>
            <person name="Denef V.J."/>
            <person name="McMahon K.D."/>
            <person name="Konstantinidis K.T."/>
            <person name="Eloe-Fadrosh E.A."/>
            <person name="Kyrpides N.C."/>
            <person name="Woyke T."/>
        </authorList>
    </citation>
    <scope>NUCLEOTIDE SEQUENCE</scope>
    <source>
        <strain evidence="1">GVMAG-M-3300020192-26</strain>
    </source>
</reference>
<evidence type="ECO:0000313" key="1">
    <source>
        <dbReference type="EMBL" id="QHT00911.1"/>
    </source>
</evidence>
<evidence type="ECO:0008006" key="2">
    <source>
        <dbReference type="Google" id="ProtNLM"/>
    </source>
</evidence>